<keyword evidence="4" id="KW-1185">Reference proteome</keyword>
<gene>
    <name evidence="3" type="ORF">VKT23_012049</name>
</gene>
<dbReference type="InterPro" id="IPR018200">
    <property type="entry name" value="USP_CS"/>
</dbReference>
<organism evidence="3 4">
    <name type="scientific">Marasmiellus scandens</name>
    <dbReference type="NCBI Taxonomy" id="2682957"/>
    <lineage>
        <taxon>Eukaryota</taxon>
        <taxon>Fungi</taxon>
        <taxon>Dikarya</taxon>
        <taxon>Basidiomycota</taxon>
        <taxon>Agaricomycotina</taxon>
        <taxon>Agaricomycetes</taxon>
        <taxon>Agaricomycetidae</taxon>
        <taxon>Agaricales</taxon>
        <taxon>Marasmiineae</taxon>
        <taxon>Omphalotaceae</taxon>
        <taxon>Marasmiellus</taxon>
    </lineage>
</organism>
<reference evidence="3 4" key="1">
    <citation type="submission" date="2024-01" db="EMBL/GenBank/DDBJ databases">
        <title>A draft genome for the cacao thread blight pathogen Marasmiellus scandens.</title>
        <authorList>
            <person name="Baruah I.K."/>
            <person name="Leung J."/>
            <person name="Bukari Y."/>
            <person name="Amoako-Attah I."/>
            <person name="Meinhardt L.W."/>
            <person name="Bailey B.A."/>
            <person name="Cohen S.P."/>
        </authorList>
    </citation>
    <scope>NUCLEOTIDE SEQUENCE [LARGE SCALE GENOMIC DNA]</scope>
    <source>
        <strain evidence="3 4">GH-19</strain>
    </source>
</reference>
<dbReference type="Pfam" id="PF00443">
    <property type="entry name" value="UCH"/>
    <property type="match status" value="1"/>
</dbReference>
<dbReference type="EMBL" id="JBANRG010000028">
    <property type="protein sequence ID" value="KAK7452650.1"/>
    <property type="molecule type" value="Genomic_DNA"/>
</dbReference>
<dbReference type="InterPro" id="IPR001394">
    <property type="entry name" value="Peptidase_C19_UCH"/>
</dbReference>
<dbReference type="PROSITE" id="PS50235">
    <property type="entry name" value="USP_3"/>
    <property type="match status" value="1"/>
</dbReference>
<evidence type="ECO:0000313" key="3">
    <source>
        <dbReference type="EMBL" id="KAK7452650.1"/>
    </source>
</evidence>
<feature type="compositionally biased region" description="Basic and acidic residues" evidence="1">
    <location>
        <begin position="161"/>
        <end position="177"/>
    </location>
</feature>
<protein>
    <recommendedName>
        <fullName evidence="2">USP domain-containing protein</fullName>
    </recommendedName>
</protein>
<evidence type="ECO:0000256" key="1">
    <source>
        <dbReference type="SAM" id="MobiDB-lite"/>
    </source>
</evidence>
<dbReference type="Gene3D" id="3.90.70.10">
    <property type="entry name" value="Cysteine proteinases"/>
    <property type="match status" value="1"/>
</dbReference>
<evidence type="ECO:0000259" key="2">
    <source>
        <dbReference type="PROSITE" id="PS50235"/>
    </source>
</evidence>
<dbReference type="InterPro" id="IPR050164">
    <property type="entry name" value="Peptidase_C19"/>
</dbReference>
<name>A0ABR1J7A0_9AGAR</name>
<dbReference type="Proteomes" id="UP001498398">
    <property type="component" value="Unassembled WGS sequence"/>
</dbReference>
<dbReference type="SUPFAM" id="SSF54001">
    <property type="entry name" value="Cysteine proteinases"/>
    <property type="match status" value="1"/>
</dbReference>
<dbReference type="InterPro" id="IPR028889">
    <property type="entry name" value="USP"/>
</dbReference>
<sequence>MPCICGDGSFVEATRLHATSDILIFQIPIFDHVTGAGGFKLSVDMSFPFELYMCPPFASSDLGRYTLKAVVTHIGSSLNAGHFFSTIKISGEWWCFNDSNVHQVPALPTGRTYLLFYEQGSTVTPEPSYLSLLSSTTPACSSMFLSTSILTVYDATLSAEAEKQPVQSKEKKTKEGPIHASKGKKAVSPEPSSKTETDSDFGLTGKALKSMKVIGAALLTTALSVKTRKKGKKAVPPEPSSETKTDSDFGPSGKALKSMKVQKVMKKVKLAPSAPKTKTTAMEMTLMQQKLFPKIHVAMEAVSGKWLTIKQLLDWFTPALTEGVVQRTIWDLFQKTSTKSGNKVYWTLPELDLDVAPPTLLNNVLAW</sequence>
<accession>A0ABR1J7A0</accession>
<proteinExistence type="predicted"/>
<dbReference type="InterPro" id="IPR038765">
    <property type="entry name" value="Papain-like_cys_pep_sf"/>
</dbReference>
<feature type="region of interest" description="Disordered" evidence="1">
    <location>
        <begin position="227"/>
        <end position="254"/>
    </location>
</feature>
<evidence type="ECO:0000313" key="4">
    <source>
        <dbReference type="Proteomes" id="UP001498398"/>
    </source>
</evidence>
<dbReference type="CDD" id="cd02257">
    <property type="entry name" value="Peptidase_C19"/>
    <property type="match status" value="1"/>
</dbReference>
<dbReference type="PROSITE" id="PS00973">
    <property type="entry name" value="USP_2"/>
    <property type="match status" value="1"/>
</dbReference>
<feature type="region of interest" description="Disordered" evidence="1">
    <location>
        <begin position="161"/>
        <end position="200"/>
    </location>
</feature>
<dbReference type="PANTHER" id="PTHR24006">
    <property type="entry name" value="UBIQUITIN CARBOXYL-TERMINAL HYDROLASE"/>
    <property type="match status" value="1"/>
</dbReference>
<feature type="domain" description="USP" evidence="2">
    <location>
        <begin position="1"/>
        <end position="120"/>
    </location>
</feature>
<comment type="caution">
    <text evidence="3">The sequence shown here is derived from an EMBL/GenBank/DDBJ whole genome shotgun (WGS) entry which is preliminary data.</text>
</comment>